<comment type="caution">
    <text evidence="1">The sequence shown here is derived from an EMBL/GenBank/DDBJ whole genome shotgun (WGS) entry which is preliminary data.</text>
</comment>
<evidence type="ECO:0000313" key="2">
    <source>
        <dbReference type="Proteomes" id="UP000635565"/>
    </source>
</evidence>
<evidence type="ECO:0000313" key="1">
    <source>
        <dbReference type="EMBL" id="GHO84224.1"/>
    </source>
</evidence>
<dbReference type="EMBL" id="BNJJ01000005">
    <property type="protein sequence ID" value="GHO84224.1"/>
    <property type="molecule type" value="Genomic_DNA"/>
</dbReference>
<protein>
    <recommendedName>
        <fullName evidence="3">HTH psq-type domain-containing protein</fullName>
    </recommendedName>
</protein>
<name>A0ABQ3VDP7_9CHLR</name>
<organism evidence="1 2">
    <name type="scientific">Dictyobacter formicarum</name>
    <dbReference type="NCBI Taxonomy" id="2778368"/>
    <lineage>
        <taxon>Bacteria</taxon>
        <taxon>Bacillati</taxon>
        <taxon>Chloroflexota</taxon>
        <taxon>Ktedonobacteria</taxon>
        <taxon>Ktedonobacterales</taxon>
        <taxon>Dictyobacteraceae</taxon>
        <taxon>Dictyobacter</taxon>
    </lineage>
</organism>
<keyword evidence="2" id="KW-1185">Reference proteome</keyword>
<dbReference type="Proteomes" id="UP000635565">
    <property type="component" value="Unassembled WGS sequence"/>
</dbReference>
<gene>
    <name evidence="1" type="ORF">KSZ_22300</name>
</gene>
<sequence>MNAPISDLQNAIADVIACYESAYDVASVCEFFGLEPKKLDV</sequence>
<reference evidence="1 2" key="1">
    <citation type="journal article" date="2021" name="Int. J. Syst. Evol. Microbiol.">
        <title>Reticulibacter mediterranei gen. nov., sp. nov., within the new family Reticulibacteraceae fam. nov., and Ktedonospora formicarum gen. nov., sp. nov., Ktedonobacter robiniae sp. nov., Dictyobacter formicarum sp. nov. and Dictyobacter arantiisoli sp. nov., belonging to the class Ktedonobacteria.</title>
        <authorList>
            <person name="Yabe S."/>
            <person name="Zheng Y."/>
            <person name="Wang C.M."/>
            <person name="Sakai Y."/>
            <person name="Abe K."/>
            <person name="Yokota A."/>
            <person name="Donadio S."/>
            <person name="Cavaletti L."/>
            <person name="Monciardini P."/>
        </authorList>
    </citation>
    <scope>NUCLEOTIDE SEQUENCE [LARGE SCALE GENOMIC DNA]</scope>
    <source>
        <strain evidence="1 2">SOSP1-9</strain>
    </source>
</reference>
<accession>A0ABQ3VDP7</accession>
<evidence type="ECO:0008006" key="3">
    <source>
        <dbReference type="Google" id="ProtNLM"/>
    </source>
</evidence>
<proteinExistence type="predicted"/>